<comment type="caution">
    <text evidence="2">The sequence shown here is derived from an EMBL/GenBank/DDBJ whole genome shotgun (WGS) entry which is preliminary data.</text>
</comment>
<name>A0AAD9ZGP5_9LECA</name>
<reference evidence="2" key="1">
    <citation type="submission" date="2022-11" db="EMBL/GenBank/DDBJ databases">
        <title>Chromosomal genome sequence assembly and mating type (MAT) locus characterization of the leprose asexual lichenized fungus Lepraria neglecta (Nyl.) Erichsen.</title>
        <authorList>
            <person name="Allen J.L."/>
            <person name="Pfeffer B."/>
        </authorList>
    </citation>
    <scope>NUCLEOTIDE SEQUENCE</scope>
    <source>
        <strain evidence="2">Allen 5258</strain>
    </source>
</reference>
<feature type="compositionally biased region" description="Basic and acidic residues" evidence="1">
    <location>
        <begin position="468"/>
        <end position="489"/>
    </location>
</feature>
<feature type="region of interest" description="Disordered" evidence="1">
    <location>
        <begin position="206"/>
        <end position="264"/>
    </location>
</feature>
<feature type="region of interest" description="Disordered" evidence="1">
    <location>
        <begin position="388"/>
        <end position="574"/>
    </location>
</feature>
<accession>A0AAD9ZGP5</accession>
<evidence type="ECO:0000313" key="3">
    <source>
        <dbReference type="Proteomes" id="UP001276659"/>
    </source>
</evidence>
<dbReference type="AlphaFoldDB" id="A0AAD9ZGP5"/>
<dbReference type="EMBL" id="JASNWA010000003">
    <property type="protein sequence ID" value="KAK3178670.1"/>
    <property type="molecule type" value="Genomic_DNA"/>
</dbReference>
<protein>
    <submittedName>
        <fullName evidence="2">Uncharacterized protein</fullName>
    </submittedName>
</protein>
<dbReference type="Proteomes" id="UP001276659">
    <property type="component" value="Unassembled WGS sequence"/>
</dbReference>
<evidence type="ECO:0000256" key="1">
    <source>
        <dbReference type="SAM" id="MobiDB-lite"/>
    </source>
</evidence>
<sequence>MASPISASEILQVARFAYDLWNSCRAAKGEFEQLGKEVFAMRTVVELVHIDCEDPLSILNVVDNKEKTIRKQLGIHIRNCKQALEDVEASLKRYIKMSAMDKVAWVFKGHDEVNGLESNLSSFATQLDSFVNGLTLKGVGAVYQNQRKIQRGIGRIEEALEKTKGNDKAAVQKVMQEVDQSNSSPESTERYKSIIADYAHEVSCSTNFTKPRAQTPDPTRGRKDSTSSLAVPVAQNRTKSADTSKGAKHLDVKSPPINKNAPLKNKPKHTLECWLIQIKSGHLTFLTWQLSEKEIQCRGQWKLEEMAQQFKSSKQSKLKDDHDLVDWVLKDRNKAEEDSDYLWRPYAAKIEQKGSLALNLGVEEQAMMIIQRRLTVEALKKVDEKQRLASAKKEAAQKKAKKENAERKAKEAAGKKAKEQKDKQRKADQDSAKKDALIKKLEEENEKLKVQKKGADAEIATENVTENAAEKASNDSAKKAKNSEKKAASDDAANAKNEKGKADKRKANGKATAKKEESKVEDKIKGVTPKKDSRQSEKKPSDTKAKKHDGNANPKPVEQKKATGPLSQDQQTMPDCWNGVNCTKNGCPYTHHPEKGR</sequence>
<evidence type="ECO:0000313" key="2">
    <source>
        <dbReference type="EMBL" id="KAK3178670.1"/>
    </source>
</evidence>
<organism evidence="2 3">
    <name type="scientific">Lepraria neglecta</name>
    <dbReference type="NCBI Taxonomy" id="209136"/>
    <lineage>
        <taxon>Eukaryota</taxon>
        <taxon>Fungi</taxon>
        <taxon>Dikarya</taxon>
        <taxon>Ascomycota</taxon>
        <taxon>Pezizomycotina</taxon>
        <taxon>Lecanoromycetes</taxon>
        <taxon>OSLEUM clade</taxon>
        <taxon>Lecanoromycetidae</taxon>
        <taxon>Lecanorales</taxon>
        <taxon>Lecanorineae</taxon>
        <taxon>Stereocaulaceae</taxon>
        <taxon>Lepraria</taxon>
    </lineage>
</organism>
<feature type="compositionally biased region" description="Basic and acidic residues" evidence="1">
    <location>
        <begin position="513"/>
        <end position="550"/>
    </location>
</feature>
<proteinExistence type="predicted"/>
<feature type="compositionally biased region" description="Basic and acidic residues" evidence="1">
    <location>
        <begin position="388"/>
        <end position="456"/>
    </location>
</feature>
<gene>
    <name evidence="2" type="ORF">OEA41_000807</name>
</gene>
<keyword evidence="3" id="KW-1185">Reference proteome</keyword>